<sequence>MARFPKYPRIKNYLLLPPRPNRIRVQEYYTDHRSIVRENPTEIERISIALQASQANDQTDKRTSERAKKRTGTSWVRRRSDERFIRDTGDINSGARESKKDEAENAT</sequence>
<evidence type="ECO:0000256" key="1">
    <source>
        <dbReference type="SAM" id="MobiDB-lite"/>
    </source>
</evidence>
<name>A0A9P4XAX0_9HYPO</name>
<gene>
    <name evidence="2" type="ORF">CFAM422_007752</name>
</gene>
<accession>A0A9P4XAX0</accession>
<keyword evidence="3" id="KW-1185">Reference proteome</keyword>
<comment type="caution">
    <text evidence="2">The sequence shown here is derived from an EMBL/GenBank/DDBJ whole genome shotgun (WGS) entry which is preliminary data.</text>
</comment>
<feature type="compositionally biased region" description="Basic and acidic residues" evidence="1">
    <location>
        <begin position="96"/>
        <end position="107"/>
    </location>
</feature>
<proteinExistence type="predicted"/>
<feature type="compositionally biased region" description="Basic and acidic residues" evidence="1">
    <location>
        <begin position="78"/>
        <end position="89"/>
    </location>
</feature>
<feature type="region of interest" description="Disordered" evidence="1">
    <location>
        <begin position="49"/>
        <end position="107"/>
    </location>
</feature>
<evidence type="ECO:0000313" key="2">
    <source>
        <dbReference type="EMBL" id="KAF3068504.1"/>
    </source>
</evidence>
<dbReference type="Proteomes" id="UP000801864">
    <property type="component" value="Unassembled WGS sequence"/>
</dbReference>
<organism evidence="2 3">
    <name type="scientific">Trichoderma lentiforme</name>
    <dbReference type="NCBI Taxonomy" id="1567552"/>
    <lineage>
        <taxon>Eukaryota</taxon>
        <taxon>Fungi</taxon>
        <taxon>Dikarya</taxon>
        <taxon>Ascomycota</taxon>
        <taxon>Pezizomycotina</taxon>
        <taxon>Sordariomycetes</taxon>
        <taxon>Hypocreomycetidae</taxon>
        <taxon>Hypocreales</taxon>
        <taxon>Hypocreaceae</taxon>
        <taxon>Trichoderma</taxon>
    </lineage>
</organism>
<protein>
    <submittedName>
        <fullName evidence="2">Uncharacterized protein</fullName>
    </submittedName>
</protein>
<evidence type="ECO:0000313" key="3">
    <source>
        <dbReference type="Proteomes" id="UP000801864"/>
    </source>
</evidence>
<dbReference type="EMBL" id="QLNT01000013">
    <property type="protein sequence ID" value="KAF3068504.1"/>
    <property type="molecule type" value="Genomic_DNA"/>
</dbReference>
<dbReference type="AlphaFoldDB" id="A0A9P4XAX0"/>
<reference evidence="2 3" key="1">
    <citation type="submission" date="2018-06" db="EMBL/GenBank/DDBJ databases">
        <title>Genome analysis of cellulolytic fungus Trichoderma lentiforme CFAM-422.</title>
        <authorList>
            <person name="Steindorff A.S."/>
            <person name="Formighieri E.F."/>
            <person name="Midorikawa G.E.O."/>
            <person name="Tamietti M.S."/>
            <person name="Ramos E.Z."/>
            <person name="Silva A.S."/>
            <person name="Bon E.P.S."/>
            <person name="Mendes T.D."/>
            <person name="Damaso M.C.T."/>
            <person name="Favaro L.C.L."/>
        </authorList>
    </citation>
    <scope>NUCLEOTIDE SEQUENCE [LARGE SCALE GENOMIC DNA]</scope>
    <source>
        <strain evidence="2 3">CFAM-422</strain>
    </source>
</reference>